<feature type="non-terminal residue" evidence="2">
    <location>
        <position position="138"/>
    </location>
</feature>
<keyword evidence="3" id="KW-1185">Reference proteome</keyword>
<gene>
    <name evidence="2" type="ORF">RFI_19583</name>
</gene>
<protein>
    <submittedName>
        <fullName evidence="2">Uncharacterized protein</fullName>
    </submittedName>
</protein>
<feature type="compositionally biased region" description="Basic and acidic residues" evidence="1">
    <location>
        <begin position="97"/>
        <end position="122"/>
    </location>
</feature>
<feature type="non-terminal residue" evidence="2">
    <location>
        <position position="1"/>
    </location>
</feature>
<proteinExistence type="predicted"/>
<comment type="caution">
    <text evidence="2">The sequence shown here is derived from an EMBL/GenBank/DDBJ whole genome shotgun (WGS) entry which is preliminary data.</text>
</comment>
<feature type="region of interest" description="Disordered" evidence="1">
    <location>
        <begin position="1"/>
        <end position="138"/>
    </location>
</feature>
<feature type="compositionally biased region" description="Low complexity" evidence="1">
    <location>
        <begin position="1"/>
        <end position="11"/>
    </location>
</feature>
<sequence>QQQQQQQQQQQRYHPLHPHHQSPPLHRSPPPSQQRQHSSIDTMSQANEVEPEHTQSESAQAEGEEDKKETDENNPNDLSIGKRGPQHHVTASKAGMRGHEKERKKDADGTLHIVAKEDLFHHDKLKKNIRQHDKKNSQ</sequence>
<evidence type="ECO:0000313" key="2">
    <source>
        <dbReference type="EMBL" id="ETO17733.1"/>
    </source>
</evidence>
<dbReference type="Proteomes" id="UP000023152">
    <property type="component" value="Unassembled WGS sequence"/>
</dbReference>
<organism evidence="2 3">
    <name type="scientific">Reticulomyxa filosa</name>
    <dbReference type="NCBI Taxonomy" id="46433"/>
    <lineage>
        <taxon>Eukaryota</taxon>
        <taxon>Sar</taxon>
        <taxon>Rhizaria</taxon>
        <taxon>Retaria</taxon>
        <taxon>Foraminifera</taxon>
        <taxon>Monothalamids</taxon>
        <taxon>Reticulomyxidae</taxon>
        <taxon>Reticulomyxa</taxon>
    </lineage>
</organism>
<evidence type="ECO:0000256" key="1">
    <source>
        <dbReference type="SAM" id="MobiDB-lite"/>
    </source>
</evidence>
<evidence type="ECO:0000313" key="3">
    <source>
        <dbReference type="Proteomes" id="UP000023152"/>
    </source>
</evidence>
<accession>X6MUR0</accession>
<name>X6MUR0_RETFI</name>
<reference evidence="2 3" key="1">
    <citation type="journal article" date="2013" name="Curr. Biol.">
        <title>The Genome of the Foraminiferan Reticulomyxa filosa.</title>
        <authorList>
            <person name="Glockner G."/>
            <person name="Hulsmann N."/>
            <person name="Schleicher M."/>
            <person name="Noegel A.A."/>
            <person name="Eichinger L."/>
            <person name="Gallinger C."/>
            <person name="Pawlowski J."/>
            <person name="Sierra R."/>
            <person name="Euteneuer U."/>
            <person name="Pillet L."/>
            <person name="Moustafa A."/>
            <person name="Platzer M."/>
            <person name="Groth M."/>
            <person name="Szafranski K."/>
            <person name="Schliwa M."/>
        </authorList>
    </citation>
    <scope>NUCLEOTIDE SEQUENCE [LARGE SCALE GENOMIC DNA]</scope>
</reference>
<dbReference type="EMBL" id="ASPP01016109">
    <property type="protein sequence ID" value="ETO17733.1"/>
    <property type="molecule type" value="Genomic_DNA"/>
</dbReference>
<dbReference type="AlphaFoldDB" id="X6MUR0"/>